<dbReference type="GO" id="GO:0003677">
    <property type="term" value="F:DNA binding"/>
    <property type="evidence" value="ECO:0007669"/>
    <property type="project" value="UniProtKB-KW"/>
</dbReference>
<dbReference type="InterPro" id="IPR007624">
    <property type="entry name" value="RNA_pol_sigma70_r3"/>
</dbReference>
<dbReference type="NCBIfam" id="TIGR02937">
    <property type="entry name" value="sigma70-ECF"/>
    <property type="match status" value="1"/>
</dbReference>
<dbReference type="SUPFAM" id="SSF88946">
    <property type="entry name" value="Sigma2 domain of RNA polymerase sigma factors"/>
    <property type="match status" value="1"/>
</dbReference>
<evidence type="ECO:0000313" key="10">
    <source>
        <dbReference type="EMBL" id="KAL3818985.1"/>
    </source>
</evidence>
<evidence type="ECO:0000256" key="1">
    <source>
        <dbReference type="ARBA" id="ARBA00007788"/>
    </source>
</evidence>
<dbReference type="GO" id="GO:0016987">
    <property type="term" value="F:sigma factor activity"/>
    <property type="evidence" value="ECO:0007669"/>
    <property type="project" value="UniProtKB-KW"/>
</dbReference>
<dbReference type="InterPro" id="IPR007630">
    <property type="entry name" value="RNA_pol_sigma70_r4"/>
</dbReference>
<evidence type="ECO:0000256" key="3">
    <source>
        <dbReference type="ARBA" id="ARBA00023082"/>
    </source>
</evidence>
<dbReference type="InterPro" id="IPR013324">
    <property type="entry name" value="RNA_pol_sigma_r3/r4-like"/>
</dbReference>
<organism evidence="10 11">
    <name type="scientific">Penstemon smallii</name>
    <dbReference type="NCBI Taxonomy" id="265156"/>
    <lineage>
        <taxon>Eukaryota</taxon>
        <taxon>Viridiplantae</taxon>
        <taxon>Streptophyta</taxon>
        <taxon>Embryophyta</taxon>
        <taxon>Tracheophyta</taxon>
        <taxon>Spermatophyta</taxon>
        <taxon>Magnoliopsida</taxon>
        <taxon>eudicotyledons</taxon>
        <taxon>Gunneridae</taxon>
        <taxon>Pentapetalae</taxon>
        <taxon>asterids</taxon>
        <taxon>lamiids</taxon>
        <taxon>Lamiales</taxon>
        <taxon>Plantaginaceae</taxon>
        <taxon>Cheloneae</taxon>
        <taxon>Penstemon</taxon>
    </lineage>
</organism>
<keyword evidence="5" id="KW-0804">Transcription</keyword>
<dbReference type="InterPro" id="IPR000943">
    <property type="entry name" value="RNA_pol_sigma70"/>
</dbReference>
<dbReference type="InterPro" id="IPR050239">
    <property type="entry name" value="Sigma-70_RNA_pol_init_factors"/>
</dbReference>
<proteinExistence type="inferred from homology"/>
<accession>A0ABD3S3C6</accession>
<evidence type="ECO:0000313" key="11">
    <source>
        <dbReference type="Proteomes" id="UP001634393"/>
    </source>
</evidence>
<feature type="compositionally biased region" description="Basic residues" evidence="6">
    <location>
        <begin position="248"/>
        <end position="263"/>
    </location>
</feature>
<evidence type="ECO:0000256" key="6">
    <source>
        <dbReference type="SAM" id="MobiDB-lite"/>
    </source>
</evidence>
<evidence type="ECO:0000256" key="2">
    <source>
        <dbReference type="ARBA" id="ARBA00023015"/>
    </source>
</evidence>
<dbReference type="Pfam" id="PF04542">
    <property type="entry name" value="Sigma70_r2"/>
    <property type="match status" value="1"/>
</dbReference>
<name>A0ABD3S3C6_9LAMI</name>
<protein>
    <recommendedName>
        <fullName evidence="12">Sigma factor</fullName>
    </recommendedName>
</protein>
<evidence type="ECO:0000259" key="8">
    <source>
        <dbReference type="Pfam" id="PF04542"/>
    </source>
</evidence>
<reference evidence="10 11" key="1">
    <citation type="submission" date="2024-12" db="EMBL/GenBank/DDBJ databases">
        <title>The unique morphological basis and parallel evolutionary history of personate flowers in Penstemon.</title>
        <authorList>
            <person name="Depatie T.H."/>
            <person name="Wessinger C.A."/>
        </authorList>
    </citation>
    <scope>NUCLEOTIDE SEQUENCE [LARGE SCALE GENOMIC DNA]</scope>
    <source>
        <strain evidence="10">WTNN_2</strain>
        <tissue evidence="10">Leaf</tissue>
    </source>
</reference>
<keyword evidence="11" id="KW-1185">Reference proteome</keyword>
<comment type="similarity">
    <text evidence="1">Belongs to the sigma-70 factor family.</text>
</comment>
<evidence type="ECO:0008006" key="12">
    <source>
        <dbReference type="Google" id="ProtNLM"/>
    </source>
</evidence>
<feature type="domain" description="RNA polymerase sigma-70 region 3" evidence="7">
    <location>
        <begin position="405"/>
        <end position="479"/>
    </location>
</feature>
<feature type="region of interest" description="Disordered" evidence="6">
    <location>
        <begin position="242"/>
        <end position="265"/>
    </location>
</feature>
<dbReference type="AlphaFoldDB" id="A0ABD3S3C6"/>
<evidence type="ECO:0000259" key="9">
    <source>
        <dbReference type="Pfam" id="PF04545"/>
    </source>
</evidence>
<gene>
    <name evidence="10" type="ORF">ACJIZ3_004890</name>
</gene>
<comment type="caution">
    <text evidence="10">The sequence shown here is derived from an EMBL/GenBank/DDBJ whole genome shotgun (WGS) entry which is preliminary data.</text>
</comment>
<dbReference type="Pfam" id="PF04539">
    <property type="entry name" value="Sigma70_r3"/>
    <property type="match status" value="1"/>
</dbReference>
<sequence>MGFRLNLKWSGLSVQSPLSTSSSSWPSSYSCRGKDISYFLARSSVASVIYGDTETLTDTSKSQACSSSPQILENYYLGMSEMKMAVENKSSNVLYNLFDDNILKSKEEDKLAYLTTLQVTQASQYKLLMKNLDLLEGMFVDSDVVRLERDIMKQLERLGALRLFHSCLSRTLKSSTLSYLSNAPSKILEKPSVNDSVDTQVDKVIIQSGKKELRKLRRKTIPENQRGSYMLELHPEIISTDTQQLKFPSKRRPSRSRNKRQKIAKNEAEMSGGVKLIADLEKIRMKLEQESGELANLGSWAEAAGVEKKKLQQHLYYGWRCREELLRSTRSLVLFIARNYWGFGVAIEDLIQAGNLGVLQGAERFDQSRGYKFSTYVQYWIRKSMSTLVARHARGIRIPSTLSKAINQVQKARKTLTTSHGKYPNDCEIAKFTGLTIAKITSASKCLRVVGSIDQKIGEFTNVKFMEVTPDSSVTSPEECVTRQLMKNDIYRLLNRLEPREKRVLILRFGLDNRQRKSLEEIGRLLSVSKEWIRKIERSALTKLRKEDSLEILSHYVYMQ</sequence>
<dbReference type="EMBL" id="JBJXBP010000007">
    <property type="protein sequence ID" value="KAL3818985.1"/>
    <property type="molecule type" value="Genomic_DNA"/>
</dbReference>
<dbReference type="InterPro" id="IPR014284">
    <property type="entry name" value="RNA_pol_sigma-70_dom"/>
</dbReference>
<dbReference type="PROSITE" id="PS51257">
    <property type="entry name" value="PROKAR_LIPOPROTEIN"/>
    <property type="match status" value="1"/>
</dbReference>
<dbReference type="GO" id="GO:0071482">
    <property type="term" value="P:cellular response to light stimulus"/>
    <property type="evidence" value="ECO:0007669"/>
    <property type="project" value="UniProtKB-ARBA"/>
</dbReference>
<dbReference type="CDD" id="cd06171">
    <property type="entry name" value="Sigma70_r4"/>
    <property type="match status" value="1"/>
</dbReference>
<evidence type="ECO:0000256" key="5">
    <source>
        <dbReference type="ARBA" id="ARBA00023163"/>
    </source>
</evidence>
<dbReference type="PANTHER" id="PTHR30603">
    <property type="entry name" value="RNA POLYMERASE SIGMA FACTOR RPO"/>
    <property type="match status" value="1"/>
</dbReference>
<dbReference type="Proteomes" id="UP001634393">
    <property type="component" value="Unassembled WGS sequence"/>
</dbReference>
<keyword evidence="3" id="KW-0731">Sigma factor</keyword>
<dbReference type="InterPro" id="IPR036388">
    <property type="entry name" value="WH-like_DNA-bd_sf"/>
</dbReference>
<dbReference type="PRINTS" id="PR00046">
    <property type="entry name" value="SIGMA70FCT"/>
</dbReference>
<keyword evidence="2" id="KW-0805">Transcription regulation</keyword>
<feature type="domain" description="RNA polymerase sigma-70 region 4" evidence="9">
    <location>
        <begin position="493"/>
        <end position="546"/>
    </location>
</feature>
<dbReference type="InterPro" id="IPR007627">
    <property type="entry name" value="RNA_pol_sigma70_r2"/>
</dbReference>
<evidence type="ECO:0000259" key="7">
    <source>
        <dbReference type="Pfam" id="PF04539"/>
    </source>
</evidence>
<dbReference type="Gene3D" id="1.20.120.1810">
    <property type="match status" value="1"/>
</dbReference>
<dbReference type="Pfam" id="PF04545">
    <property type="entry name" value="Sigma70_r4"/>
    <property type="match status" value="1"/>
</dbReference>
<evidence type="ECO:0000256" key="4">
    <source>
        <dbReference type="ARBA" id="ARBA00023125"/>
    </source>
</evidence>
<feature type="domain" description="RNA polymerase sigma-70 region 2" evidence="8">
    <location>
        <begin position="326"/>
        <end position="394"/>
    </location>
</feature>
<dbReference type="InterPro" id="IPR013325">
    <property type="entry name" value="RNA_pol_sigma_r2"/>
</dbReference>
<dbReference type="PANTHER" id="PTHR30603:SF13">
    <property type="entry name" value="RNA POLYMERASE SIGMA FACTOR SIGC"/>
    <property type="match status" value="1"/>
</dbReference>
<dbReference type="SUPFAM" id="SSF88659">
    <property type="entry name" value="Sigma3 and sigma4 domains of RNA polymerase sigma factors"/>
    <property type="match status" value="2"/>
</dbReference>
<dbReference type="Gene3D" id="1.10.10.10">
    <property type="entry name" value="Winged helix-like DNA-binding domain superfamily/Winged helix DNA-binding domain"/>
    <property type="match status" value="2"/>
</dbReference>
<keyword evidence="4" id="KW-0238">DNA-binding</keyword>